<dbReference type="EMBL" id="BKAU01000001">
    <property type="protein sequence ID" value="GEP95310.1"/>
    <property type="molecule type" value="Genomic_DNA"/>
</dbReference>
<evidence type="ECO:0000313" key="1">
    <source>
        <dbReference type="EMBL" id="GEP95310.1"/>
    </source>
</evidence>
<proteinExistence type="predicted"/>
<dbReference type="AlphaFoldDB" id="A0A512RI02"/>
<protein>
    <submittedName>
        <fullName evidence="1">Uncharacterized protein</fullName>
    </submittedName>
</protein>
<dbReference type="Proteomes" id="UP000321436">
    <property type="component" value="Unassembled WGS sequence"/>
</dbReference>
<sequence>MIYRYGKGPASLRDDEDCKGFSDIQVKYGLYGPTYENDLHDFSNLMIIAKTMQDYKKNLSGLPFLQLIPEQYKWRGNRSNYFLPFL</sequence>
<evidence type="ECO:0000313" key="2">
    <source>
        <dbReference type="Proteomes" id="UP000321436"/>
    </source>
</evidence>
<gene>
    <name evidence="1" type="ORF">CCY01nite_15700</name>
</gene>
<accession>A0A512RI02</accession>
<comment type="caution">
    <text evidence="1">The sequence shown here is derived from an EMBL/GenBank/DDBJ whole genome shotgun (WGS) entry which is preliminary data.</text>
</comment>
<keyword evidence="2" id="KW-1185">Reference proteome</keyword>
<reference evidence="1 2" key="1">
    <citation type="submission" date="2019-07" db="EMBL/GenBank/DDBJ databases">
        <title>Whole genome shotgun sequence of Chitinophaga cymbidii NBRC 109752.</title>
        <authorList>
            <person name="Hosoyama A."/>
            <person name="Uohara A."/>
            <person name="Ohji S."/>
            <person name="Ichikawa N."/>
        </authorList>
    </citation>
    <scope>NUCLEOTIDE SEQUENCE [LARGE SCALE GENOMIC DNA]</scope>
    <source>
        <strain evidence="1 2">NBRC 109752</strain>
    </source>
</reference>
<organism evidence="1 2">
    <name type="scientific">Chitinophaga cymbidii</name>
    <dbReference type="NCBI Taxonomy" id="1096750"/>
    <lineage>
        <taxon>Bacteria</taxon>
        <taxon>Pseudomonadati</taxon>
        <taxon>Bacteroidota</taxon>
        <taxon>Chitinophagia</taxon>
        <taxon>Chitinophagales</taxon>
        <taxon>Chitinophagaceae</taxon>
        <taxon>Chitinophaga</taxon>
    </lineage>
</organism>
<name>A0A512RI02_9BACT</name>